<comment type="function">
    <text evidence="5">Modulates RecA activity.</text>
</comment>
<dbReference type="HAMAP" id="MF_01114">
    <property type="entry name" value="RecX"/>
    <property type="match status" value="1"/>
</dbReference>
<reference evidence="7 8" key="1">
    <citation type="submission" date="2018-06" db="EMBL/GenBank/DDBJ databases">
        <authorList>
            <consortium name="Pathogen Informatics"/>
            <person name="Doyle S."/>
        </authorList>
    </citation>
    <scope>NUCLEOTIDE SEQUENCE [LARGE SCALE GENOMIC DNA]</scope>
    <source>
        <strain evidence="7 8">NCTC11820</strain>
    </source>
</reference>
<dbReference type="GO" id="GO:0005737">
    <property type="term" value="C:cytoplasm"/>
    <property type="evidence" value="ECO:0007669"/>
    <property type="project" value="UniProtKB-SubCell"/>
</dbReference>
<comment type="subcellular location">
    <subcellularLocation>
        <location evidence="1 5">Cytoplasm</location>
    </subcellularLocation>
</comment>
<dbReference type="Gene3D" id="1.10.10.10">
    <property type="entry name" value="Winged helix-like DNA-binding domain superfamily/Winged helix DNA-binding domain"/>
    <property type="match status" value="1"/>
</dbReference>
<dbReference type="InterPro" id="IPR036388">
    <property type="entry name" value="WH-like_DNA-bd_sf"/>
</dbReference>
<evidence type="ECO:0000256" key="3">
    <source>
        <dbReference type="ARBA" id="ARBA00018111"/>
    </source>
</evidence>
<gene>
    <name evidence="5 7" type="primary">recX</name>
    <name evidence="7" type="ORF">NCTC11820_01042</name>
</gene>
<evidence type="ECO:0000256" key="4">
    <source>
        <dbReference type="ARBA" id="ARBA00022490"/>
    </source>
</evidence>
<proteinExistence type="inferred from homology"/>
<dbReference type="InterPro" id="IPR053926">
    <property type="entry name" value="RecX_HTH_1st"/>
</dbReference>
<feature type="domain" description="RecX first three-helical" evidence="6">
    <location>
        <begin position="15"/>
        <end position="50"/>
    </location>
</feature>
<dbReference type="PANTHER" id="PTHR33602:SF1">
    <property type="entry name" value="REGULATORY PROTEIN RECX FAMILY PROTEIN"/>
    <property type="match status" value="1"/>
</dbReference>
<dbReference type="AlphaFoldDB" id="A0A2X3AT45"/>
<evidence type="ECO:0000313" key="8">
    <source>
        <dbReference type="Proteomes" id="UP000250245"/>
    </source>
</evidence>
<dbReference type="RefSeq" id="WP_013189466.1">
    <property type="nucleotide sequence ID" value="NZ_CP068112.1"/>
</dbReference>
<keyword evidence="4 5" id="KW-0963">Cytoplasm</keyword>
<dbReference type="PANTHER" id="PTHR33602">
    <property type="entry name" value="REGULATORY PROTEIN RECX FAMILY PROTEIN"/>
    <property type="match status" value="1"/>
</dbReference>
<evidence type="ECO:0000259" key="6">
    <source>
        <dbReference type="Pfam" id="PF21982"/>
    </source>
</evidence>
<dbReference type="InterPro" id="IPR003783">
    <property type="entry name" value="Regulatory_RecX"/>
</dbReference>
<evidence type="ECO:0000256" key="5">
    <source>
        <dbReference type="HAMAP-Rule" id="MF_01114"/>
    </source>
</evidence>
<dbReference type="Pfam" id="PF21982">
    <property type="entry name" value="RecX_HTH1"/>
    <property type="match status" value="1"/>
</dbReference>
<evidence type="ECO:0000256" key="2">
    <source>
        <dbReference type="ARBA" id="ARBA00009695"/>
    </source>
</evidence>
<sequence>MSLRVVDAAADAAAEAGLSLLDRRAVTESQMRDYLAAKGFGETAIDDVVAAFAARGWLNDRDYTVEFLRQRCRRPGMSRAKLVADLEKRGLDTQSITAGIAALDAEDPEWETENARTMLESKLAAARRGLDLSNFEDFRKLKAKLWRYVATRGFSTALATTVVNAVLDDLKADGLS</sequence>
<protein>
    <recommendedName>
        <fullName evidence="3 5">Regulatory protein RecX</fullName>
    </recommendedName>
</protein>
<dbReference type="Proteomes" id="UP000250245">
    <property type="component" value="Unassembled WGS sequence"/>
</dbReference>
<evidence type="ECO:0000256" key="1">
    <source>
        <dbReference type="ARBA" id="ARBA00004496"/>
    </source>
</evidence>
<evidence type="ECO:0000313" key="7">
    <source>
        <dbReference type="EMBL" id="SQB64690.1"/>
    </source>
</evidence>
<dbReference type="EMBL" id="UASJ01000001">
    <property type="protein sequence ID" value="SQB64690.1"/>
    <property type="molecule type" value="Genomic_DNA"/>
</dbReference>
<name>A0A2X3AT45_9ACTO</name>
<organism evidence="7 8">
    <name type="scientific">Mobiluncus curtisii</name>
    <dbReference type="NCBI Taxonomy" id="2051"/>
    <lineage>
        <taxon>Bacteria</taxon>
        <taxon>Bacillati</taxon>
        <taxon>Actinomycetota</taxon>
        <taxon>Actinomycetes</taxon>
        <taxon>Actinomycetales</taxon>
        <taxon>Actinomycetaceae</taxon>
        <taxon>Mobiluncus</taxon>
    </lineage>
</organism>
<comment type="similarity">
    <text evidence="2 5">Belongs to the RecX family.</text>
</comment>
<dbReference type="GO" id="GO:0006282">
    <property type="term" value="P:regulation of DNA repair"/>
    <property type="evidence" value="ECO:0007669"/>
    <property type="project" value="UniProtKB-UniRule"/>
</dbReference>
<accession>A0A2X3AT45</accession>
<dbReference type="GeneID" id="55565656"/>